<organism evidence="2 3">
    <name type="scientific">Tamaricihabitans halophyticus</name>
    <dbReference type="NCBI Taxonomy" id="1262583"/>
    <lineage>
        <taxon>Bacteria</taxon>
        <taxon>Bacillati</taxon>
        <taxon>Actinomycetota</taxon>
        <taxon>Actinomycetes</taxon>
        <taxon>Pseudonocardiales</taxon>
        <taxon>Pseudonocardiaceae</taxon>
        <taxon>Tamaricihabitans</taxon>
    </lineage>
</organism>
<sequence length="220" mass="22453">MRLVSVERVAASLAVVGMITLTACADQPRELRSAVDGGESGAATSTTRLAPEPAPPSNAGDPERQPAAEVGSALFTAADVADEEVAPDPADTEPVAAIQDCVSPAQPALAEEGTYWRYPTGSRLQQVVTGYPAGEAVRLAEQARDCGTRPLDLAAVLAPAAAQGGGWCVAEPEPTCAALLADGQRLAAIAVYGTTEERAAEAVLRLAPVTAEALRRGEPG</sequence>
<gene>
    <name evidence="2" type="ORF">EV191_107137</name>
</gene>
<dbReference type="OrthoDB" id="3689832at2"/>
<dbReference type="EMBL" id="SLXQ01000007">
    <property type="protein sequence ID" value="TCP50873.1"/>
    <property type="molecule type" value="Genomic_DNA"/>
</dbReference>
<name>A0A4R2QMS2_9PSEU</name>
<evidence type="ECO:0000313" key="3">
    <source>
        <dbReference type="Proteomes" id="UP000294911"/>
    </source>
</evidence>
<keyword evidence="3" id="KW-1185">Reference proteome</keyword>
<feature type="region of interest" description="Disordered" evidence="1">
    <location>
        <begin position="33"/>
        <end position="68"/>
    </location>
</feature>
<evidence type="ECO:0000256" key="1">
    <source>
        <dbReference type="SAM" id="MobiDB-lite"/>
    </source>
</evidence>
<reference evidence="2 3" key="1">
    <citation type="submission" date="2019-03" db="EMBL/GenBank/DDBJ databases">
        <title>Genomic Encyclopedia of Type Strains, Phase IV (KMG-IV): sequencing the most valuable type-strain genomes for metagenomic binning, comparative biology and taxonomic classification.</title>
        <authorList>
            <person name="Goeker M."/>
        </authorList>
    </citation>
    <scope>NUCLEOTIDE SEQUENCE [LARGE SCALE GENOMIC DNA]</scope>
    <source>
        <strain evidence="2 3">DSM 45765</strain>
    </source>
</reference>
<dbReference type="Proteomes" id="UP000294911">
    <property type="component" value="Unassembled WGS sequence"/>
</dbReference>
<evidence type="ECO:0008006" key="4">
    <source>
        <dbReference type="Google" id="ProtNLM"/>
    </source>
</evidence>
<dbReference type="RefSeq" id="WP_132878111.1">
    <property type="nucleotide sequence ID" value="NZ_SLXQ01000007.1"/>
</dbReference>
<dbReference type="PROSITE" id="PS51257">
    <property type="entry name" value="PROKAR_LIPOPROTEIN"/>
    <property type="match status" value="1"/>
</dbReference>
<accession>A0A4R2QMS2</accession>
<evidence type="ECO:0000313" key="2">
    <source>
        <dbReference type="EMBL" id="TCP50873.1"/>
    </source>
</evidence>
<proteinExistence type="predicted"/>
<protein>
    <recommendedName>
        <fullName evidence="4">PknH-like protein</fullName>
    </recommendedName>
</protein>
<comment type="caution">
    <text evidence="2">The sequence shown here is derived from an EMBL/GenBank/DDBJ whole genome shotgun (WGS) entry which is preliminary data.</text>
</comment>
<dbReference type="AlphaFoldDB" id="A0A4R2QMS2"/>